<dbReference type="SMART" id="SM00360">
    <property type="entry name" value="RRM"/>
    <property type="match status" value="2"/>
</dbReference>
<keyword evidence="4 6" id="KW-0694">RNA-binding</keyword>
<keyword evidence="2" id="KW-0507">mRNA processing</keyword>
<evidence type="ECO:0000256" key="7">
    <source>
        <dbReference type="SAM" id="MobiDB-lite"/>
    </source>
</evidence>
<feature type="domain" description="RRM" evidence="8">
    <location>
        <begin position="2"/>
        <end position="77"/>
    </location>
</feature>
<dbReference type="SUPFAM" id="SSF54928">
    <property type="entry name" value="RNA-binding domain, RBD"/>
    <property type="match status" value="1"/>
</dbReference>
<dbReference type="AlphaFoldDB" id="A0A1V9Y9A3"/>
<dbReference type="InterPro" id="IPR000504">
    <property type="entry name" value="RRM_dom"/>
</dbReference>
<feature type="region of interest" description="Disordered" evidence="7">
    <location>
        <begin position="176"/>
        <end position="222"/>
    </location>
</feature>
<gene>
    <name evidence="9" type="ORF">ACHHYP_16214</name>
</gene>
<dbReference type="GO" id="GO:0005737">
    <property type="term" value="C:cytoplasm"/>
    <property type="evidence" value="ECO:0007669"/>
    <property type="project" value="TreeGrafter"/>
</dbReference>
<dbReference type="STRING" id="1202772.A0A1V9Y9A3"/>
<dbReference type="InterPro" id="IPR012677">
    <property type="entry name" value="Nucleotide-bd_a/b_plait_sf"/>
</dbReference>
<name>A0A1V9Y9A3_ACHHY</name>
<dbReference type="PROSITE" id="PS50102">
    <property type="entry name" value="RRM"/>
    <property type="match status" value="2"/>
</dbReference>
<proteinExistence type="predicted"/>
<dbReference type="GO" id="GO:0006397">
    <property type="term" value="P:mRNA processing"/>
    <property type="evidence" value="ECO:0007669"/>
    <property type="project" value="UniProtKB-KW"/>
</dbReference>
<feature type="compositionally biased region" description="Low complexity" evidence="7">
    <location>
        <begin position="188"/>
        <end position="204"/>
    </location>
</feature>
<dbReference type="Pfam" id="PF00076">
    <property type="entry name" value="RRM_1"/>
    <property type="match status" value="2"/>
</dbReference>
<keyword evidence="10" id="KW-1185">Reference proteome</keyword>
<accession>A0A1V9Y9A3</accession>
<dbReference type="PANTHER" id="PTHR23003">
    <property type="entry name" value="RNA RECOGNITION MOTIF RRM DOMAIN CONTAINING PROTEIN"/>
    <property type="match status" value="1"/>
</dbReference>
<dbReference type="OrthoDB" id="1099063at2759"/>
<dbReference type="InterPro" id="IPR050374">
    <property type="entry name" value="RRT5_SRSF_SR"/>
</dbReference>
<dbReference type="Proteomes" id="UP000243579">
    <property type="component" value="Unassembled WGS sequence"/>
</dbReference>
<feature type="compositionally biased region" description="Basic residues" evidence="7">
    <location>
        <begin position="205"/>
        <end position="222"/>
    </location>
</feature>
<keyword evidence="3" id="KW-0677">Repeat</keyword>
<reference evidence="9 10" key="1">
    <citation type="journal article" date="2014" name="Genome Biol. Evol.">
        <title>The secreted proteins of Achlya hypogyna and Thraustotheca clavata identify the ancestral oomycete secretome and reveal gene acquisitions by horizontal gene transfer.</title>
        <authorList>
            <person name="Misner I."/>
            <person name="Blouin N."/>
            <person name="Leonard G."/>
            <person name="Richards T.A."/>
            <person name="Lane C.E."/>
        </authorList>
    </citation>
    <scope>NUCLEOTIDE SEQUENCE [LARGE SCALE GENOMIC DNA]</scope>
    <source>
        <strain evidence="9 10">ATCC 48635</strain>
    </source>
</reference>
<evidence type="ECO:0000256" key="1">
    <source>
        <dbReference type="ARBA" id="ARBA00004123"/>
    </source>
</evidence>
<keyword evidence="5" id="KW-0539">Nucleus</keyword>
<feature type="domain" description="RRM" evidence="8">
    <location>
        <begin position="110"/>
        <end position="181"/>
    </location>
</feature>
<evidence type="ECO:0000313" key="9">
    <source>
        <dbReference type="EMBL" id="OQR82315.1"/>
    </source>
</evidence>
<evidence type="ECO:0000256" key="3">
    <source>
        <dbReference type="ARBA" id="ARBA00022737"/>
    </source>
</evidence>
<dbReference type="GO" id="GO:0003729">
    <property type="term" value="F:mRNA binding"/>
    <property type="evidence" value="ECO:0007669"/>
    <property type="project" value="TreeGrafter"/>
</dbReference>
<dbReference type="InterPro" id="IPR035979">
    <property type="entry name" value="RBD_domain_sf"/>
</dbReference>
<dbReference type="Gene3D" id="3.30.70.330">
    <property type="match status" value="2"/>
</dbReference>
<evidence type="ECO:0000259" key="8">
    <source>
        <dbReference type="PROSITE" id="PS50102"/>
    </source>
</evidence>
<evidence type="ECO:0000256" key="6">
    <source>
        <dbReference type="PROSITE-ProRule" id="PRU00176"/>
    </source>
</evidence>
<comment type="caution">
    <text evidence="9">The sequence shown here is derived from an EMBL/GenBank/DDBJ whole genome shotgun (WGS) entry which is preliminary data.</text>
</comment>
<comment type="subcellular location">
    <subcellularLocation>
        <location evidence="1">Nucleus</location>
    </subcellularLocation>
</comment>
<evidence type="ECO:0000313" key="10">
    <source>
        <dbReference type="Proteomes" id="UP000243579"/>
    </source>
</evidence>
<dbReference type="EMBL" id="JNBR01002491">
    <property type="protein sequence ID" value="OQR82315.1"/>
    <property type="molecule type" value="Genomic_DNA"/>
</dbReference>
<sequence length="222" mass="24545">MSKVYVGNLGEDVCETDVRAKFAKFGPIASMEVKVPARPPAFAFIEFVDPRDAEDAVREMHGRDLAGLRMRVEMAKGSWGRGADRRCHNSARASFSLINSGPIAPVGSLFRVSVRNLSDHATSRDLKTFLQSAGDVVHATVDRRGSGAASFQSAAQLEQALRCLNGADLQGHAVRLQRDLHSHRGRSRSPTPRRSGRRSYSPLRLRSRSRGRRCFSRSRSRS</sequence>
<evidence type="ECO:0000256" key="4">
    <source>
        <dbReference type="ARBA" id="ARBA00022884"/>
    </source>
</evidence>
<organism evidence="9 10">
    <name type="scientific">Achlya hypogyna</name>
    <name type="common">Oomycete</name>
    <name type="synonym">Protoachlya hypogyna</name>
    <dbReference type="NCBI Taxonomy" id="1202772"/>
    <lineage>
        <taxon>Eukaryota</taxon>
        <taxon>Sar</taxon>
        <taxon>Stramenopiles</taxon>
        <taxon>Oomycota</taxon>
        <taxon>Saprolegniomycetes</taxon>
        <taxon>Saprolegniales</taxon>
        <taxon>Achlyaceae</taxon>
        <taxon>Achlya</taxon>
    </lineage>
</organism>
<protein>
    <submittedName>
        <fullName evidence="9">Splicing factor, arginine/serine-rich</fullName>
    </submittedName>
</protein>
<dbReference type="PANTHER" id="PTHR23003:SF62">
    <property type="entry name" value="SERINE_ARGININE (SR)-TYPE SHUTTLING MRNA BINDING PROTEIN NPL3"/>
    <property type="match status" value="1"/>
</dbReference>
<evidence type="ECO:0000256" key="2">
    <source>
        <dbReference type="ARBA" id="ARBA00022664"/>
    </source>
</evidence>
<dbReference type="GO" id="GO:0005634">
    <property type="term" value="C:nucleus"/>
    <property type="evidence" value="ECO:0007669"/>
    <property type="project" value="UniProtKB-SubCell"/>
</dbReference>
<evidence type="ECO:0000256" key="5">
    <source>
        <dbReference type="ARBA" id="ARBA00023242"/>
    </source>
</evidence>